<dbReference type="EC" id="3.1.-.-" evidence="10"/>
<keyword evidence="4 10" id="KW-0378">Hydrolase</keyword>
<dbReference type="HAMAP" id="MF_01470">
    <property type="entry name" value="Cas1"/>
    <property type="match status" value="1"/>
</dbReference>
<evidence type="ECO:0000256" key="4">
    <source>
        <dbReference type="ARBA" id="ARBA00022801"/>
    </source>
</evidence>
<keyword evidence="8 10" id="KW-0464">Manganese</keyword>
<protein>
    <recommendedName>
        <fullName evidence="10">CRISPR-associated endonuclease Cas1</fullName>
        <ecNumber evidence="10">3.1.-.-</ecNumber>
    </recommendedName>
</protein>
<dbReference type="InterPro" id="IPR042211">
    <property type="entry name" value="CRISPR-assoc_Cas1_N"/>
</dbReference>
<comment type="subunit">
    <text evidence="9 10">Homodimer, forms a heterotetramer with a Cas2 homodimer.</text>
</comment>
<evidence type="ECO:0000256" key="1">
    <source>
        <dbReference type="ARBA" id="ARBA00022722"/>
    </source>
</evidence>
<evidence type="ECO:0000256" key="10">
    <source>
        <dbReference type="HAMAP-Rule" id="MF_01470"/>
    </source>
</evidence>
<evidence type="ECO:0000256" key="8">
    <source>
        <dbReference type="ARBA" id="ARBA00023211"/>
    </source>
</evidence>
<gene>
    <name evidence="10 11" type="primary">cas1</name>
    <name evidence="11" type="ORF">AWR36_006115</name>
</gene>
<dbReference type="CDD" id="cd09634">
    <property type="entry name" value="Cas1_I-II-III"/>
    <property type="match status" value="1"/>
</dbReference>
<dbReference type="PANTHER" id="PTHR34353:SF2">
    <property type="entry name" value="CRISPR-ASSOCIATED ENDONUCLEASE CAS1 1"/>
    <property type="match status" value="1"/>
</dbReference>
<comment type="caution">
    <text evidence="11">The sequence shown here is derived from an EMBL/GenBank/DDBJ whole genome shotgun (WGS) entry which is preliminary data.</text>
</comment>
<dbReference type="Proteomes" id="UP000218427">
    <property type="component" value="Unassembled WGS sequence"/>
</dbReference>
<keyword evidence="1 10" id="KW-0540">Nuclease</keyword>
<accession>A0ABX4HZN7</accession>
<evidence type="ECO:0000256" key="7">
    <source>
        <dbReference type="ARBA" id="ARBA00023125"/>
    </source>
</evidence>
<feature type="binding site" evidence="10">
    <location>
        <position position="162"/>
    </location>
    <ligand>
        <name>Mn(2+)</name>
        <dbReference type="ChEBI" id="CHEBI:29035"/>
    </ligand>
</feature>
<organism evidence="11 12">
    <name type="scientific">Microbulbifer flavimaris</name>
    <dbReference type="NCBI Taxonomy" id="1781068"/>
    <lineage>
        <taxon>Bacteria</taxon>
        <taxon>Pseudomonadati</taxon>
        <taxon>Pseudomonadota</taxon>
        <taxon>Gammaproteobacteria</taxon>
        <taxon>Cellvibrionales</taxon>
        <taxon>Microbulbiferaceae</taxon>
        <taxon>Microbulbifer</taxon>
    </lineage>
</organism>
<proteinExistence type="inferred from homology"/>
<keyword evidence="5 10" id="KW-0460">Magnesium</keyword>
<keyword evidence="12" id="KW-1185">Reference proteome</keyword>
<dbReference type="EMBL" id="LRFG02000002">
    <property type="protein sequence ID" value="PCO05589.1"/>
    <property type="molecule type" value="Genomic_DNA"/>
</dbReference>
<dbReference type="InterPro" id="IPR042206">
    <property type="entry name" value="CRISPR-assoc_Cas1_C"/>
</dbReference>
<dbReference type="Gene3D" id="1.20.120.920">
    <property type="entry name" value="CRISPR-associated endonuclease Cas1, C-terminal domain"/>
    <property type="match status" value="1"/>
</dbReference>
<evidence type="ECO:0000256" key="9">
    <source>
        <dbReference type="ARBA" id="ARBA00038592"/>
    </source>
</evidence>
<dbReference type="GO" id="GO:0004519">
    <property type="term" value="F:endonuclease activity"/>
    <property type="evidence" value="ECO:0007669"/>
    <property type="project" value="UniProtKB-KW"/>
</dbReference>
<dbReference type="NCBIfam" id="TIGR00287">
    <property type="entry name" value="cas1"/>
    <property type="match status" value="1"/>
</dbReference>
<dbReference type="InterPro" id="IPR050646">
    <property type="entry name" value="Cas1"/>
</dbReference>
<keyword evidence="3 10" id="KW-0255">Endonuclease</keyword>
<feature type="binding site" evidence="10">
    <location>
        <position position="242"/>
    </location>
    <ligand>
        <name>Mn(2+)</name>
        <dbReference type="ChEBI" id="CHEBI:29035"/>
    </ligand>
</feature>
<feature type="binding site" evidence="10">
    <location>
        <position position="227"/>
    </location>
    <ligand>
        <name>Mn(2+)</name>
        <dbReference type="ChEBI" id="CHEBI:29035"/>
    </ligand>
</feature>
<comment type="function">
    <text evidence="10">CRISPR (clustered regularly interspaced short palindromic repeat), is an adaptive immune system that provides protection against mobile genetic elements (viruses, transposable elements and conjugative plasmids). CRISPR clusters contain spacers, sequences complementary to antecedent mobile elements, and target invading nucleic acids. CRISPR clusters are transcribed and processed into CRISPR RNA (crRNA). Acts as a dsDNA endonuclease. Involved in the integration of spacer DNA into the CRISPR cassette.</text>
</comment>
<keyword evidence="6 10" id="KW-0051">Antiviral defense</keyword>
<evidence type="ECO:0000313" key="11">
    <source>
        <dbReference type="EMBL" id="PCO05589.1"/>
    </source>
</evidence>
<dbReference type="PANTHER" id="PTHR34353">
    <property type="entry name" value="CRISPR-ASSOCIATED ENDONUCLEASE CAS1 1"/>
    <property type="match status" value="1"/>
</dbReference>
<dbReference type="InterPro" id="IPR002729">
    <property type="entry name" value="CRISPR-assoc_Cas1"/>
</dbReference>
<name>A0ABX4HZN7_9GAMM</name>
<evidence type="ECO:0000256" key="6">
    <source>
        <dbReference type="ARBA" id="ARBA00023118"/>
    </source>
</evidence>
<comment type="cofactor">
    <cofactor evidence="10">
        <name>Mg(2+)</name>
        <dbReference type="ChEBI" id="CHEBI:18420"/>
    </cofactor>
    <cofactor evidence="10">
        <name>Mn(2+)</name>
        <dbReference type="ChEBI" id="CHEBI:29035"/>
    </cofactor>
</comment>
<evidence type="ECO:0000313" key="12">
    <source>
        <dbReference type="Proteomes" id="UP000218427"/>
    </source>
</evidence>
<comment type="similarity">
    <text evidence="10">Belongs to the CRISPR-associated endonuclease Cas1 family.</text>
</comment>
<keyword evidence="7 10" id="KW-0238">DNA-binding</keyword>
<evidence type="ECO:0000256" key="2">
    <source>
        <dbReference type="ARBA" id="ARBA00022723"/>
    </source>
</evidence>
<keyword evidence="2 10" id="KW-0479">Metal-binding</keyword>
<evidence type="ECO:0000256" key="3">
    <source>
        <dbReference type="ARBA" id="ARBA00022759"/>
    </source>
</evidence>
<sequence>MMATLYLDHPGATLQYADRRLKILCPENAVESLPLGSLERLVLTSRCQLDTGLLLQLAQRGIALSVLSPGVRKVALFQAHTHGDARRRYSQVVCCHQSQVRRRLAALLVARKLRQQAALLRSVARECPAHARVCAQTAERLQACAGRLAGRPPRLARLRGLEGAAAAAFYRSYRLLFAPSLGFHGRNHRPPRDPVNAVLSLAFVLLTHEAAIALATAGLDSAIGFYHGMGYRRPALACDLAELFRQRVAHWVWQLFRDRTLRREHFQHTERTCLLGKAGKQAFYRAWERGKPQLRQRLQREAARWASQFSVLHRRFANDAED</sequence>
<dbReference type="Pfam" id="PF01867">
    <property type="entry name" value="Cas_Cas1"/>
    <property type="match status" value="1"/>
</dbReference>
<dbReference type="Gene3D" id="3.100.10.20">
    <property type="entry name" value="CRISPR-associated endonuclease Cas1, N-terminal domain"/>
    <property type="match status" value="1"/>
</dbReference>
<evidence type="ECO:0000256" key="5">
    <source>
        <dbReference type="ARBA" id="ARBA00022842"/>
    </source>
</evidence>
<reference evidence="11" key="1">
    <citation type="submission" date="2017-08" db="EMBL/GenBank/DDBJ databases">
        <title>Microbulbifer marisrubri sp. nov., a halophilic alphaproteobacterium isolated from marine sediment of the Yellow Sea, China.</title>
        <authorList>
            <person name="Zhang G."/>
            <person name="Xiong Q."/>
        </authorList>
    </citation>
    <scope>NUCLEOTIDE SEQUENCE [LARGE SCALE GENOMIC DNA]</scope>
    <source>
        <strain evidence="11">WRN-8</strain>
    </source>
</reference>